<dbReference type="AlphaFoldDB" id="D9X3T2"/>
<evidence type="ECO:0000313" key="1">
    <source>
        <dbReference type="EMBL" id="EFL33742.1"/>
    </source>
</evidence>
<proteinExistence type="predicted"/>
<name>D9X3T2_STRVT</name>
<dbReference type="EMBL" id="GG657757">
    <property type="protein sequence ID" value="EFL33742.1"/>
    <property type="molecule type" value="Genomic_DNA"/>
</dbReference>
<gene>
    <name evidence="1" type="ORF">SSQG_04260</name>
</gene>
<sequence length="201" mass="21679">MSRTQDHNEGNMKVNLRRIMPSRQSSAGKKAMSVALVGATVVGASVLSVSPAAALSWKCKESSKTIDDAGYSGPWGDNWDFTVKNCVARSGSYVYAKAKVSWDAPPWYSGTDLSETFDAAYFRLYIKHADAGADSVLLKRDFDIKSKLAAMDGNGNGSWTSSTVKKKVGGKSAYADGALRLNWDEDGKDIVHYGFSASRSV</sequence>
<organism evidence="1 2">
    <name type="scientific">Streptomyces viridochromogenes (strain DSM 40736 / JCM 4977 / BCRC 1201 / Tue 494)</name>
    <dbReference type="NCBI Taxonomy" id="591159"/>
    <lineage>
        <taxon>Bacteria</taxon>
        <taxon>Bacillati</taxon>
        <taxon>Actinomycetota</taxon>
        <taxon>Actinomycetes</taxon>
        <taxon>Kitasatosporales</taxon>
        <taxon>Streptomycetaceae</taxon>
        <taxon>Streptomyces</taxon>
    </lineage>
</organism>
<reference evidence="2" key="1">
    <citation type="submission" date="2009-02" db="EMBL/GenBank/DDBJ databases">
        <title>Annotation of Streptomyces viridochromogenes strain DSM 40736.</title>
        <authorList>
            <consortium name="The Broad Institute Genome Sequencing Platform"/>
            <consortium name="Broad Institute Microbial Sequencing Center"/>
            <person name="Fischbach M."/>
            <person name="Godfrey P."/>
            <person name="Ward D."/>
            <person name="Young S."/>
            <person name="Zeng Q."/>
            <person name="Koehrsen M."/>
            <person name="Alvarado L."/>
            <person name="Berlin A.M."/>
            <person name="Bochicchio J."/>
            <person name="Borenstein D."/>
            <person name="Chapman S.B."/>
            <person name="Chen Z."/>
            <person name="Engels R."/>
            <person name="Freedman E."/>
            <person name="Gellesch M."/>
            <person name="Goldberg J."/>
            <person name="Griggs A."/>
            <person name="Gujja S."/>
            <person name="Heilman E.R."/>
            <person name="Heiman D.I."/>
            <person name="Hepburn T.A."/>
            <person name="Howarth C."/>
            <person name="Jen D."/>
            <person name="Larson L."/>
            <person name="Lewis B."/>
            <person name="Mehta T."/>
            <person name="Park D."/>
            <person name="Pearson M."/>
            <person name="Richards J."/>
            <person name="Roberts A."/>
            <person name="Saif S."/>
            <person name="Shea T.D."/>
            <person name="Shenoy N."/>
            <person name="Sisk P."/>
            <person name="Stolte C."/>
            <person name="Sykes S.N."/>
            <person name="Thomson T."/>
            <person name="Walk T."/>
            <person name="White J."/>
            <person name="Yandava C."/>
            <person name="Straight P."/>
            <person name="Clardy J."/>
            <person name="Hung D."/>
            <person name="Kolter R."/>
            <person name="Mekalanos J."/>
            <person name="Walker S."/>
            <person name="Walsh C.T."/>
            <person name="Wieland-Brown L.C."/>
            <person name="Haas B."/>
            <person name="Nusbaum C."/>
            <person name="Birren B."/>
        </authorList>
    </citation>
    <scope>NUCLEOTIDE SEQUENCE [LARGE SCALE GENOMIC DNA]</scope>
    <source>
        <strain evidence="2">DSM 40736 / JCM 4977 / BCRC 1201 / Tue 494</strain>
    </source>
</reference>
<protein>
    <submittedName>
        <fullName evidence="1">Predicted protein</fullName>
    </submittedName>
</protein>
<dbReference type="HOGENOM" id="CLU_1359791_0_0_11"/>
<dbReference type="Proteomes" id="UP000004184">
    <property type="component" value="Unassembled WGS sequence"/>
</dbReference>
<evidence type="ECO:0000313" key="2">
    <source>
        <dbReference type="Proteomes" id="UP000004184"/>
    </source>
</evidence>
<keyword evidence="2" id="KW-1185">Reference proteome</keyword>
<accession>D9X3T2</accession>
<dbReference type="eggNOG" id="ENOG5031CPX">
    <property type="taxonomic scope" value="Bacteria"/>
</dbReference>